<dbReference type="AlphaFoldDB" id="A0A0E9Q5N8"/>
<accession>A0A0E9Q5N8</accession>
<organism evidence="2">
    <name type="scientific">Anguilla anguilla</name>
    <name type="common">European freshwater eel</name>
    <name type="synonym">Muraena anguilla</name>
    <dbReference type="NCBI Taxonomy" id="7936"/>
    <lineage>
        <taxon>Eukaryota</taxon>
        <taxon>Metazoa</taxon>
        <taxon>Chordata</taxon>
        <taxon>Craniata</taxon>
        <taxon>Vertebrata</taxon>
        <taxon>Euteleostomi</taxon>
        <taxon>Actinopterygii</taxon>
        <taxon>Neopterygii</taxon>
        <taxon>Teleostei</taxon>
        <taxon>Anguilliformes</taxon>
        <taxon>Anguillidae</taxon>
        <taxon>Anguilla</taxon>
    </lineage>
</organism>
<feature type="region of interest" description="Disordered" evidence="1">
    <location>
        <begin position="1"/>
        <end position="32"/>
    </location>
</feature>
<name>A0A0E9Q5N8_ANGAN</name>
<dbReference type="EMBL" id="GBXM01097169">
    <property type="protein sequence ID" value="JAH11408.1"/>
    <property type="molecule type" value="Transcribed_RNA"/>
</dbReference>
<evidence type="ECO:0000256" key="1">
    <source>
        <dbReference type="SAM" id="MobiDB-lite"/>
    </source>
</evidence>
<evidence type="ECO:0000313" key="2">
    <source>
        <dbReference type="EMBL" id="JAH11408.1"/>
    </source>
</evidence>
<proteinExistence type="predicted"/>
<reference evidence="2" key="2">
    <citation type="journal article" date="2015" name="Fish Shellfish Immunol.">
        <title>Early steps in the European eel (Anguilla anguilla)-Vibrio vulnificus interaction in the gills: Role of the RtxA13 toxin.</title>
        <authorList>
            <person name="Callol A."/>
            <person name="Pajuelo D."/>
            <person name="Ebbesson L."/>
            <person name="Teles M."/>
            <person name="MacKenzie S."/>
            <person name="Amaro C."/>
        </authorList>
    </citation>
    <scope>NUCLEOTIDE SEQUENCE</scope>
</reference>
<protein>
    <submittedName>
        <fullName evidence="2">Uncharacterized protein</fullName>
    </submittedName>
</protein>
<reference evidence="2" key="1">
    <citation type="submission" date="2014-11" db="EMBL/GenBank/DDBJ databases">
        <authorList>
            <person name="Amaro Gonzalez C."/>
        </authorList>
    </citation>
    <scope>NUCLEOTIDE SEQUENCE</scope>
</reference>
<sequence length="32" mass="3355">MVLRDKPNHSLGLPGSSTHRPIVCASTKPAPS</sequence>